<gene>
    <name evidence="1" type="ORF">DAT39_015120</name>
</gene>
<dbReference type="EMBL" id="QNUK01000337">
    <property type="protein sequence ID" value="KAF5895172.1"/>
    <property type="molecule type" value="Genomic_DNA"/>
</dbReference>
<evidence type="ECO:0000313" key="1">
    <source>
        <dbReference type="EMBL" id="KAF5895172.1"/>
    </source>
</evidence>
<sequence length="80" mass="9270">MKLDFLRSEVCEHKTVEIWSQNQLDEVNVQDAWRTHRTMNSAEVLNSMAQSNMPQVPAGPQHKNQTIVYSQQANVHSHNR</sequence>
<protein>
    <submittedName>
        <fullName evidence="1">Uncharacterized protein</fullName>
    </submittedName>
</protein>
<dbReference type="OrthoDB" id="8802377at2759"/>
<feature type="non-terminal residue" evidence="1">
    <location>
        <position position="80"/>
    </location>
</feature>
<name>A0A8J4WXL0_CLAMG</name>
<reference evidence="1" key="1">
    <citation type="submission" date="2020-07" db="EMBL/GenBank/DDBJ databases">
        <title>Clarias magur genome sequencing, assembly and annotation.</title>
        <authorList>
            <person name="Kushwaha B."/>
            <person name="Kumar R."/>
            <person name="Das P."/>
            <person name="Joshi C.G."/>
            <person name="Kumar D."/>
            <person name="Nagpure N.S."/>
            <person name="Pandey M."/>
            <person name="Agarwal S."/>
            <person name="Srivastava S."/>
            <person name="Singh M."/>
            <person name="Sahoo L."/>
            <person name="Jayasankar P."/>
            <person name="Meher P.K."/>
            <person name="Koringa P.G."/>
            <person name="Iquebal M.A."/>
            <person name="Das S.P."/>
            <person name="Bit A."/>
            <person name="Patnaik S."/>
            <person name="Patel N."/>
            <person name="Shah T.M."/>
            <person name="Hinsu A."/>
            <person name="Jena J.K."/>
        </authorList>
    </citation>
    <scope>NUCLEOTIDE SEQUENCE</scope>
    <source>
        <strain evidence="1">CIFAMagur01</strain>
        <tissue evidence="1">Testis</tissue>
    </source>
</reference>
<dbReference type="Proteomes" id="UP000727407">
    <property type="component" value="Unassembled WGS sequence"/>
</dbReference>
<proteinExistence type="predicted"/>
<organism evidence="1 2">
    <name type="scientific">Clarias magur</name>
    <name type="common">Asian catfish</name>
    <name type="synonym">Macropteronotus magur</name>
    <dbReference type="NCBI Taxonomy" id="1594786"/>
    <lineage>
        <taxon>Eukaryota</taxon>
        <taxon>Metazoa</taxon>
        <taxon>Chordata</taxon>
        <taxon>Craniata</taxon>
        <taxon>Vertebrata</taxon>
        <taxon>Euteleostomi</taxon>
        <taxon>Actinopterygii</taxon>
        <taxon>Neopterygii</taxon>
        <taxon>Teleostei</taxon>
        <taxon>Ostariophysi</taxon>
        <taxon>Siluriformes</taxon>
        <taxon>Clariidae</taxon>
        <taxon>Clarias</taxon>
    </lineage>
</organism>
<accession>A0A8J4WXL0</accession>
<evidence type="ECO:0000313" key="2">
    <source>
        <dbReference type="Proteomes" id="UP000727407"/>
    </source>
</evidence>
<comment type="caution">
    <text evidence="1">The sequence shown here is derived from an EMBL/GenBank/DDBJ whole genome shotgun (WGS) entry which is preliminary data.</text>
</comment>
<dbReference type="AlphaFoldDB" id="A0A8J4WXL0"/>
<keyword evidence="2" id="KW-1185">Reference proteome</keyword>